<evidence type="ECO:0000256" key="4">
    <source>
        <dbReference type="SAM" id="Phobius"/>
    </source>
</evidence>
<evidence type="ECO:0000313" key="7">
    <source>
        <dbReference type="EMBL" id="KIP08626.1"/>
    </source>
</evidence>
<dbReference type="PROSITE" id="PS00141">
    <property type="entry name" value="ASP_PROTEASE"/>
    <property type="match status" value="1"/>
</dbReference>
<dbReference type="PANTHER" id="PTHR47966:SF51">
    <property type="entry name" value="BETA-SITE APP-CLEAVING ENZYME, ISOFORM A-RELATED"/>
    <property type="match status" value="1"/>
</dbReference>
<keyword evidence="2 3" id="KW-0064">Aspartyl protease</keyword>
<gene>
    <name evidence="7" type="ORF">PHLGIDRAFT_34907</name>
</gene>
<evidence type="ECO:0000313" key="8">
    <source>
        <dbReference type="Proteomes" id="UP000053257"/>
    </source>
</evidence>
<proteinExistence type="inferred from homology"/>
<evidence type="ECO:0000256" key="5">
    <source>
        <dbReference type="SAM" id="SignalP"/>
    </source>
</evidence>
<evidence type="ECO:0000256" key="3">
    <source>
        <dbReference type="RuleBase" id="RU000454"/>
    </source>
</evidence>
<keyword evidence="4" id="KW-0472">Membrane</keyword>
<feature type="domain" description="Peptidase A1" evidence="6">
    <location>
        <begin position="58"/>
        <end position="384"/>
    </location>
</feature>
<keyword evidence="4" id="KW-0812">Transmembrane</keyword>
<dbReference type="PROSITE" id="PS51767">
    <property type="entry name" value="PEPTIDASE_A1"/>
    <property type="match status" value="1"/>
</dbReference>
<evidence type="ECO:0000259" key="6">
    <source>
        <dbReference type="PROSITE" id="PS51767"/>
    </source>
</evidence>
<dbReference type="SUPFAM" id="SSF50630">
    <property type="entry name" value="Acid proteases"/>
    <property type="match status" value="1"/>
</dbReference>
<feature type="chain" id="PRO_5002169528" description="Peptidase A1 domain-containing protein" evidence="5">
    <location>
        <begin position="23"/>
        <end position="513"/>
    </location>
</feature>
<feature type="signal peptide" evidence="5">
    <location>
        <begin position="1"/>
        <end position="22"/>
    </location>
</feature>
<dbReference type="GO" id="GO:0004190">
    <property type="term" value="F:aspartic-type endopeptidase activity"/>
    <property type="evidence" value="ECO:0007669"/>
    <property type="project" value="UniProtKB-KW"/>
</dbReference>
<dbReference type="InterPro" id="IPR033121">
    <property type="entry name" value="PEPTIDASE_A1"/>
</dbReference>
<keyword evidence="3" id="KW-0378">Hydrolase</keyword>
<protein>
    <recommendedName>
        <fullName evidence="6">Peptidase A1 domain-containing protein</fullName>
    </recommendedName>
</protein>
<dbReference type="PRINTS" id="PR00792">
    <property type="entry name" value="PEPSIN"/>
</dbReference>
<dbReference type="Pfam" id="PF00026">
    <property type="entry name" value="Asp"/>
    <property type="match status" value="1"/>
</dbReference>
<evidence type="ECO:0000256" key="1">
    <source>
        <dbReference type="ARBA" id="ARBA00007447"/>
    </source>
</evidence>
<dbReference type="OrthoDB" id="15189at2759"/>
<dbReference type="InterPro" id="IPR021109">
    <property type="entry name" value="Peptidase_aspartic_dom_sf"/>
</dbReference>
<dbReference type="Proteomes" id="UP000053257">
    <property type="component" value="Unassembled WGS sequence"/>
</dbReference>
<feature type="transmembrane region" description="Helical" evidence="4">
    <location>
        <begin position="432"/>
        <end position="455"/>
    </location>
</feature>
<dbReference type="InterPro" id="IPR001969">
    <property type="entry name" value="Aspartic_peptidase_AS"/>
</dbReference>
<sequence length="513" mass="54424">MRSPVLPLVCSLLALPVDLADAVRIGLTGHRTPARHNLQRRATLTGTTTLTDTSDITYTTNITLGGNQFSVIIDTGSSDLYVTGTVPGSTDTGKTAGVQYAIGAVQGPVKLGDLDFAGYTVSNQAYLDVPVSSSNSVGSGLIGLGPNYGSQVHDALNNSTGDAVLDRIFQQNTSTPNYLTILLGRDDDPSDKFPGDLTIGEILPGYEAITSQTKLNVSQVSINDIGDQHWQTLLDASGVIGPDGKAIDIETGVSSTSDKKQLTAVFDSGFSLPQVPASVAEAIYGDVPGAELVKDADLGEVWTIPCDIEINISFKFGGKDIPIHPLDTSLDLNATDDSGSRVCLGAFQPISTASSPNFDMVLGMAFLRNVYLYINFGDFVEGKTNKTADPYIQLLATTNDTSEAHSDFVKVRGSSKSWNPNGTILDRIRAHLALVIGLSVGLGVLLLAAIAFCCLRNRKMRPTPAGFMSFNSSYQPLHEPAPPSYDMPAMGAGGYGAPPREHGTYNNPWDSHY</sequence>
<reference evidence="7 8" key="1">
    <citation type="journal article" date="2014" name="PLoS Genet.">
        <title>Analysis of the Phlebiopsis gigantea genome, transcriptome and secretome provides insight into its pioneer colonization strategies of wood.</title>
        <authorList>
            <person name="Hori C."/>
            <person name="Ishida T."/>
            <person name="Igarashi K."/>
            <person name="Samejima M."/>
            <person name="Suzuki H."/>
            <person name="Master E."/>
            <person name="Ferreira P."/>
            <person name="Ruiz-Duenas F.J."/>
            <person name="Held B."/>
            <person name="Canessa P."/>
            <person name="Larrondo L.F."/>
            <person name="Schmoll M."/>
            <person name="Druzhinina I.S."/>
            <person name="Kubicek C.P."/>
            <person name="Gaskell J.A."/>
            <person name="Kersten P."/>
            <person name="St John F."/>
            <person name="Glasner J."/>
            <person name="Sabat G."/>
            <person name="Splinter BonDurant S."/>
            <person name="Syed K."/>
            <person name="Yadav J."/>
            <person name="Mgbeahuruike A.C."/>
            <person name="Kovalchuk A."/>
            <person name="Asiegbu F.O."/>
            <person name="Lackner G."/>
            <person name="Hoffmeister D."/>
            <person name="Rencoret J."/>
            <person name="Gutierrez A."/>
            <person name="Sun H."/>
            <person name="Lindquist E."/>
            <person name="Barry K."/>
            <person name="Riley R."/>
            <person name="Grigoriev I.V."/>
            <person name="Henrissat B."/>
            <person name="Kues U."/>
            <person name="Berka R.M."/>
            <person name="Martinez A.T."/>
            <person name="Covert S.F."/>
            <person name="Blanchette R.A."/>
            <person name="Cullen D."/>
        </authorList>
    </citation>
    <scope>NUCLEOTIDE SEQUENCE [LARGE SCALE GENOMIC DNA]</scope>
    <source>
        <strain evidence="7 8">11061_1 CR5-6</strain>
    </source>
</reference>
<keyword evidence="8" id="KW-1185">Reference proteome</keyword>
<dbReference type="EMBL" id="KN840477">
    <property type="protein sequence ID" value="KIP08626.1"/>
    <property type="molecule type" value="Genomic_DNA"/>
</dbReference>
<dbReference type="InterPro" id="IPR034164">
    <property type="entry name" value="Pepsin-like_dom"/>
</dbReference>
<keyword evidence="4" id="KW-1133">Transmembrane helix</keyword>
<keyword evidence="5" id="KW-0732">Signal</keyword>
<keyword evidence="3" id="KW-0645">Protease</keyword>
<evidence type="ECO:0000256" key="2">
    <source>
        <dbReference type="ARBA" id="ARBA00022750"/>
    </source>
</evidence>
<dbReference type="CDD" id="cd05471">
    <property type="entry name" value="pepsin_like"/>
    <property type="match status" value="1"/>
</dbReference>
<comment type="similarity">
    <text evidence="1 3">Belongs to the peptidase A1 family.</text>
</comment>
<dbReference type="AlphaFoldDB" id="A0A0C3S0V7"/>
<dbReference type="HOGENOM" id="CLU_013253_8_0_1"/>
<dbReference type="InterPro" id="IPR001461">
    <property type="entry name" value="Aspartic_peptidase_A1"/>
</dbReference>
<accession>A0A0C3S0V7</accession>
<dbReference type="STRING" id="745531.A0A0C3S0V7"/>
<name>A0A0C3S0V7_PHLG1</name>
<dbReference type="GO" id="GO:0006508">
    <property type="term" value="P:proteolysis"/>
    <property type="evidence" value="ECO:0007669"/>
    <property type="project" value="UniProtKB-KW"/>
</dbReference>
<organism evidence="7 8">
    <name type="scientific">Phlebiopsis gigantea (strain 11061_1 CR5-6)</name>
    <name type="common">White-rot fungus</name>
    <name type="synonym">Peniophora gigantea</name>
    <dbReference type="NCBI Taxonomy" id="745531"/>
    <lineage>
        <taxon>Eukaryota</taxon>
        <taxon>Fungi</taxon>
        <taxon>Dikarya</taxon>
        <taxon>Basidiomycota</taxon>
        <taxon>Agaricomycotina</taxon>
        <taxon>Agaricomycetes</taxon>
        <taxon>Polyporales</taxon>
        <taxon>Phanerochaetaceae</taxon>
        <taxon>Phlebiopsis</taxon>
    </lineage>
</organism>
<dbReference type="Gene3D" id="2.40.70.10">
    <property type="entry name" value="Acid Proteases"/>
    <property type="match status" value="2"/>
</dbReference>
<dbReference type="PANTHER" id="PTHR47966">
    <property type="entry name" value="BETA-SITE APP-CLEAVING ENZYME, ISOFORM A-RELATED"/>
    <property type="match status" value="1"/>
</dbReference>